<dbReference type="SMART" id="SM00710">
    <property type="entry name" value="PbH1"/>
    <property type="match status" value="8"/>
</dbReference>
<dbReference type="Proteomes" id="UP000306196">
    <property type="component" value="Unassembled WGS sequence"/>
</dbReference>
<organism evidence="4 5">
    <name type="scientific">Phragmitibacter flavus</name>
    <dbReference type="NCBI Taxonomy" id="2576071"/>
    <lineage>
        <taxon>Bacteria</taxon>
        <taxon>Pseudomonadati</taxon>
        <taxon>Verrucomicrobiota</taxon>
        <taxon>Verrucomicrobiia</taxon>
        <taxon>Verrucomicrobiales</taxon>
        <taxon>Verrucomicrobiaceae</taxon>
        <taxon>Phragmitibacter</taxon>
    </lineage>
</organism>
<feature type="domain" description="Right handed beta helix" evidence="2">
    <location>
        <begin position="294"/>
        <end position="451"/>
    </location>
</feature>
<name>A0A5R8KG22_9BACT</name>
<dbReference type="InterPro" id="IPR039448">
    <property type="entry name" value="Beta_helix"/>
</dbReference>
<feature type="signal peptide" evidence="1">
    <location>
        <begin position="1"/>
        <end position="23"/>
    </location>
</feature>
<dbReference type="InterPro" id="IPR006626">
    <property type="entry name" value="PbH1"/>
</dbReference>
<dbReference type="Gene3D" id="2.160.20.10">
    <property type="entry name" value="Single-stranded right-handed beta-helix, Pectin lyase-like"/>
    <property type="match status" value="2"/>
</dbReference>
<dbReference type="EMBL" id="VAUV01000005">
    <property type="protein sequence ID" value="TLD71257.1"/>
    <property type="molecule type" value="Genomic_DNA"/>
</dbReference>
<dbReference type="AlphaFoldDB" id="A0A5R8KG22"/>
<keyword evidence="5" id="KW-1185">Reference proteome</keyword>
<evidence type="ECO:0000313" key="5">
    <source>
        <dbReference type="Proteomes" id="UP000306196"/>
    </source>
</evidence>
<sequence>MPFRLLLAFLLLPTLLPALELHVAPTGNDSAPGTREAPLATLTVARDKIRQHRKDTPLTKPITVWLHHGTYETSTTLTLEAQDSGTAEFPITYRAVENASPIFIGAPKVDFKTFTPHQGEILKADVSALGLKDITIRQLLHNGQRQTLARYPNRDAADPLYRGWAFIPELPDPLPENHQWKLETYLAPADIRQWAHPEDVEIDIYAQYGWWNWVMSVKSLDSKTRKLTLAKPCGYDLHPHNRYYFQNALEELDAPGEWFLDKRTQTLYYWPEKPLGHGDEIRIPKLTHFVKIASGTQHITLRGLHLTGSNGTAIVVENAQNITIAGNNIHHSGNFTGGGISLHGGKNNLATGNHLSHLGASGISLGGGDRITLSPANNIADNNHIHHIGIFNKNAPGISLYGVGNKVTHNLIHHTPRMAVQFSGNNLTIDYNHLHHTVQETQDGGAVYTGGRDWISSRGTSLRYNLIHDTIGVGQGKDGLHWPHFTWGIYMDDNAAGLDIIGNIVARSARASLHLHNGRDHLIENNLFVDGGERQIEFNGWNKDHRFFDNHYKTMLAGWDSIKDRPEWKSMRNIELDPRNALREDGTIMSGNIFRRNIIAWNEPTLRYLDLRHCTPKHNTVESNLVWNSGHTILTGVNKTGPDIGPDILNTQQLLTDTPPGKTPKGWGWNHKPLPELQITATDGIITVPAATGPDPKNAKSVIHLPTQPFKPGTSYRARLKVRSTEPTTTIGFHYGSYASPGGYWSTGEQKFTATPEWQDIEISGNLPAENTPAYKSWMKTFWLRLDIHAEKGQIQMKDITLKQAAPASNWEAWQSEGWDKNSHVADPRLVSKDSDDFRLNPDSPAPKLINFEPVPIEKIGLYPSEFRAN</sequence>
<dbReference type="InterPro" id="IPR011050">
    <property type="entry name" value="Pectin_lyase_fold/virulence"/>
</dbReference>
<evidence type="ECO:0000259" key="3">
    <source>
        <dbReference type="Pfam" id="PF21231"/>
    </source>
</evidence>
<dbReference type="PANTHER" id="PTHR36453">
    <property type="entry name" value="SECRETED PROTEIN-RELATED"/>
    <property type="match status" value="1"/>
</dbReference>
<feature type="chain" id="PRO_5024372327" evidence="1">
    <location>
        <begin position="24"/>
        <end position="870"/>
    </location>
</feature>
<proteinExistence type="predicted"/>
<dbReference type="InterPro" id="IPR012334">
    <property type="entry name" value="Pectin_lyas_fold"/>
</dbReference>
<dbReference type="InterPro" id="IPR048482">
    <property type="entry name" value="GH141_ins"/>
</dbReference>
<dbReference type="RefSeq" id="WP_138085470.1">
    <property type="nucleotide sequence ID" value="NZ_VAUV01000005.1"/>
</dbReference>
<dbReference type="Pfam" id="PF21231">
    <property type="entry name" value="GH141_M"/>
    <property type="match status" value="1"/>
</dbReference>
<dbReference type="OrthoDB" id="9760240at2"/>
<dbReference type="SUPFAM" id="SSF51126">
    <property type="entry name" value="Pectin lyase-like"/>
    <property type="match status" value="1"/>
</dbReference>
<dbReference type="PANTHER" id="PTHR36453:SF1">
    <property type="entry name" value="RIGHT HANDED BETA HELIX DOMAIN-CONTAINING PROTEIN"/>
    <property type="match status" value="1"/>
</dbReference>
<gene>
    <name evidence="4" type="ORF">FEM03_06900</name>
</gene>
<evidence type="ECO:0000259" key="2">
    <source>
        <dbReference type="Pfam" id="PF13229"/>
    </source>
</evidence>
<dbReference type="Pfam" id="PF13229">
    <property type="entry name" value="Beta_helix"/>
    <property type="match status" value="1"/>
</dbReference>
<keyword evidence="1" id="KW-0732">Signal</keyword>
<accession>A0A5R8KG22</accession>
<reference evidence="4 5" key="1">
    <citation type="submission" date="2019-05" db="EMBL/GenBank/DDBJ databases">
        <title>Verrucobacter flavum gen. nov., sp. nov. a new member of the family Verrucomicrobiaceae.</title>
        <authorList>
            <person name="Szuroczki S."/>
            <person name="Abbaszade G."/>
            <person name="Szabo A."/>
            <person name="Felfoldi T."/>
            <person name="Schumann P."/>
            <person name="Boka K."/>
            <person name="Keki Z."/>
            <person name="Toumi M."/>
            <person name="Toth E."/>
        </authorList>
    </citation>
    <scope>NUCLEOTIDE SEQUENCE [LARGE SCALE GENOMIC DNA]</scope>
    <source>
        <strain evidence="4 5">MG-N-17</strain>
    </source>
</reference>
<protein>
    <submittedName>
        <fullName evidence="4">Right-handed parallel beta-helix repeat-containing protein</fullName>
    </submittedName>
</protein>
<dbReference type="Gene3D" id="2.60.120.260">
    <property type="entry name" value="Galactose-binding domain-like"/>
    <property type="match status" value="1"/>
</dbReference>
<evidence type="ECO:0000256" key="1">
    <source>
        <dbReference type="SAM" id="SignalP"/>
    </source>
</evidence>
<feature type="domain" description="GH141-like insertion" evidence="3">
    <location>
        <begin position="241"/>
        <end position="271"/>
    </location>
</feature>
<comment type="caution">
    <text evidence="4">The sequence shown here is derived from an EMBL/GenBank/DDBJ whole genome shotgun (WGS) entry which is preliminary data.</text>
</comment>
<evidence type="ECO:0000313" key="4">
    <source>
        <dbReference type="EMBL" id="TLD71257.1"/>
    </source>
</evidence>